<dbReference type="InterPro" id="IPR008271">
    <property type="entry name" value="Ser/Thr_kinase_AS"/>
</dbReference>
<dbReference type="InterPro" id="IPR011009">
    <property type="entry name" value="Kinase-like_dom_sf"/>
</dbReference>
<reference evidence="3 4" key="1">
    <citation type="journal article" date="2018" name="Evol. Lett.">
        <title>Horizontal gene cluster transfer increased hallucinogenic mushroom diversity.</title>
        <authorList>
            <person name="Reynolds H.T."/>
            <person name="Vijayakumar V."/>
            <person name="Gluck-Thaler E."/>
            <person name="Korotkin H.B."/>
            <person name="Matheny P.B."/>
            <person name="Slot J.C."/>
        </authorList>
    </citation>
    <scope>NUCLEOTIDE SEQUENCE [LARGE SCALE GENOMIC DNA]</scope>
    <source>
        <strain evidence="3 4">2629</strain>
    </source>
</reference>
<dbReference type="PROSITE" id="PS50011">
    <property type="entry name" value="PROTEIN_KINASE_DOM"/>
    <property type="match status" value="1"/>
</dbReference>
<feature type="compositionally biased region" description="Polar residues" evidence="1">
    <location>
        <begin position="406"/>
        <end position="419"/>
    </location>
</feature>
<dbReference type="InterPro" id="IPR000719">
    <property type="entry name" value="Prot_kinase_dom"/>
</dbReference>
<name>A0A409YF52_9AGAR</name>
<feature type="compositionally biased region" description="Basic and acidic residues" evidence="1">
    <location>
        <begin position="388"/>
        <end position="405"/>
    </location>
</feature>
<dbReference type="PROSITE" id="PS00108">
    <property type="entry name" value="PROTEIN_KINASE_ST"/>
    <property type="match status" value="1"/>
</dbReference>
<dbReference type="EMBL" id="NHTK01001227">
    <property type="protein sequence ID" value="PPR01647.1"/>
    <property type="molecule type" value="Genomic_DNA"/>
</dbReference>
<dbReference type="STRING" id="181874.A0A409YF52"/>
<feature type="domain" description="Protein kinase" evidence="2">
    <location>
        <begin position="480"/>
        <end position="687"/>
    </location>
</feature>
<dbReference type="Proteomes" id="UP000284842">
    <property type="component" value="Unassembled WGS sequence"/>
</dbReference>
<dbReference type="Gene3D" id="1.10.510.10">
    <property type="entry name" value="Transferase(Phosphotransferase) domain 1"/>
    <property type="match status" value="1"/>
</dbReference>
<comment type="caution">
    <text evidence="3">The sequence shown here is derived from an EMBL/GenBank/DDBJ whole genome shotgun (WGS) entry which is preliminary data.</text>
</comment>
<dbReference type="OrthoDB" id="2523927at2759"/>
<dbReference type="InterPro" id="IPR002575">
    <property type="entry name" value="Aminoglycoside_PTrfase"/>
</dbReference>
<dbReference type="InParanoid" id="A0A409YF52"/>
<dbReference type="GO" id="GO:0005524">
    <property type="term" value="F:ATP binding"/>
    <property type="evidence" value="ECO:0007669"/>
    <property type="project" value="InterPro"/>
</dbReference>
<evidence type="ECO:0000256" key="1">
    <source>
        <dbReference type="SAM" id="MobiDB-lite"/>
    </source>
</evidence>
<dbReference type="AlphaFoldDB" id="A0A409YF52"/>
<sequence>MDQKQWLDSLNLPDGAYKNHLEDIFQPKGEHPFRLPWDRCDAYEFKPHPPLRIEDVHMSRELTLMHVCHIPSLLGDLQKEFQQQFEEFLKKGVPKTEATYLPKSEEYWNPIMNLDCVSGAYIERVGWCSLSYSSRMHLLPDSDRWMKPLSYYGVSAPEIFMDEMMVCATEDASHLAIPDFGLEEETARLINPSTAEKLDASRRRNAALAMFTFYPPNEGGETIINQCCNPDVAYTFPSADGYNLPRPESTSNLITSSDWLESFWEEYVKKVPTCAQPTRPSNVRKKMVWIPGPCDERKDLRNYTPVVSHFVQRAWNAAVEHDATFLLISCGSKERICIRHRRTNTLFVSDIIAADADDYVMTQLAFYSAFTRDLLAREPYPKPSGKRKLQDDTEITHSPVKRPDHSQTPQTDPGKNSKTFDQEMANRPVILLTFDMGMHRSTTPSTFLRQRSSCTPLPVCESFEREMGGRECPVTKCVYLKLYKILGEGTEGITYTATATLHLESGLTIQKNVVIKIAKMPYITGHLKNEYNMYWKLAMAGVSEGILKVYGKEELLSRIGRFWEKKKVAEPRQFYISDDEYASLKRTVVAINGTGIIHNDVKINNILFDEDGRPYIIDFGLAEVWKYGKFEPETLTQDPPCSIIDPERLRTVEASILSSPNPRSYDLQTIEDLYIGRYDSNRRYPGR</sequence>
<evidence type="ECO:0000313" key="3">
    <source>
        <dbReference type="EMBL" id="PPR01647.1"/>
    </source>
</evidence>
<accession>A0A409YF52</accession>
<evidence type="ECO:0000313" key="4">
    <source>
        <dbReference type="Proteomes" id="UP000284842"/>
    </source>
</evidence>
<protein>
    <recommendedName>
        <fullName evidence="2">Protein kinase domain-containing protein</fullName>
    </recommendedName>
</protein>
<dbReference type="Pfam" id="PF01636">
    <property type="entry name" value="APH"/>
    <property type="match status" value="1"/>
</dbReference>
<dbReference type="GO" id="GO:0004672">
    <property type="term" value="F:protein kinase activity"/>
    <property type="evidence" value="ECO:0007669"/>
    <property type="project" value="InterPro"/>
</dbReference>
<evidence type="ECO:0000259" key="2">
    <source>
        <dbReference type="PROSITE" id="PS50011"/>
    </source>
</evidence>
<organism evidence="3 4">
    <name type="scientific">Panaeolus cyanescens</name>
    <dbReference type="NCBI Taxonomy" id="181874"/>
    <lineage>
        <taxon>Eukaryota</taxon>
        <taxon>Fungi</taxon>
        <taxon>Dikarya</taxon>
        <taxon>Basidiomycota</taxon>
        <taxon>Agaricomycotina</taxon>
        <taxon>Agaricomycetes</taxon>
        <taxon>Agaricomycetidae</taxon>
        <taxon>Agaricales</taxon>
        <taxon>Agaricineae</taxon>
        <taxon>Galeropsidaceae</taxon>
        <taxon>Panaeolus</taxon>
    </lineage>
</organism>
<proteinExistence type="predicted"/>
<feature type="region of interest" description="Disordered" evidence="1">
    <location>
        <begin position="380"/>
        <end position="420"/>
    </location>
</feature>
<keyword evidence="4" id="KW-1185">Reference proteome</keyword>
<dbReference type="SUPFAM" id="SSF56112">
    <property type="entry name" value="Protein kinase-like (PK-like)"/>
    <property type="match status" value="1"/>
</dbReference>
<gene>
    <name evidence="3" type="ORF">CVT24_001623</name>
</gene>